<comment type="similarity">
    <text evidence="6">Belongs to the exbB/tolQ family.</text>
</comment>
<feature type="transmembrane region" description="Helical" evidence="7">
    <location>
        <begin position="94"/>
        <end position="117"/>
    </location>
</feature>
<keyword evidence="6" id="KW-0653">Protein transport</keyword>
<evidence type="ECO:0000259" key="8">
    <source>
        <dbReference type="Pfam" id="PF01618"/>
    </source>
</evidence>
<proteinExistence type="inferred from homology"/>
<evidence type="ECO:0000256" key="5">
    <source>
        <dbReference type="ARBA" id="ARBA00023136"/>
    </source>
</evidence>
<dbReference type="RefSeq" id="WP_119133476.1">
    <property type="nucleotide sequence ID" value="NZ_QXXQ01000002.1"/>
</dbReference>
<sequence>MDTISFSPLALFLGAGPVVKLVMTLLVLASVWGWYLIAAAFMLLRRMRSQLLQPGLDAASFAARLVEVPHSRPASRAELRRAGNRILRAAQGGLTDLAVIASIAPFIGLFGTVWGIMTAFTGIAEAQDVGLAAVAPGIAEALAATAYGLAAAIPASIGYSRLGAAFAAFGADLADRIDSHSSPAEG</sequence>
<keyword evidence="9" id="KW-0966">Cell projection</keyword>
<reference evidence="9 10" key="1">
    <citation type="submission" date="2018-09" db="EMBL/GenBank/DDBJ databases">
        <title>Gemmobacter lutimaris sp. nov., a marine bacterium isolated from tidal flat.</title>
        <authorList>
            <person name="Lee D.W."/>
            <person name="Yoo Y."/>
            <person name="Kim J.-J."/>
            <person name="Kim B.S."/>
        </authorList>
    </citation>
    <scope>NUCLEOTIDE SEQUENCE [LARGE SCALE GENOMIC DNA]</scope>
    <source>
        <strain evidence="9 10">YJ-T1-11</strain>
    </source>
</reference>
<keyword evidence="9" id="KW-0282">Flagellum</keyword>
<dbReference type="InterPro" id="IPR050790">
    <property type="entry name" value="ExbB/TolQ_transport"/>
</dbReference>
<dbReference type="PANTHER" id="PTHR30625:SF3">
    <property type="entry name" value="TOL-PAL SYSTEM PROTEIN TOLQ"/>
    <property type="match status" value="1"/>
</dbReference>
<dbReference type="InterPro" id="IPR002898">
    <property type="entry name" value="MotA_ExbB_proton_chnl"/>
</dbReference>
<feature type="transmembrane region" description="Helical" evidence="7">
    <location>
        <begin position="21"/>
        <end position="44"/>
    </location>
</feature>
<dbReference type="Pfam" id="PF01618">
    <property type="entry name" value="MotA_ExbB"/>
    <property type="match status" value="1"/>
</dbReference>
<feature type="transmembrane region" description="Helical" evidence="7">
    <location>
        <begin position="129"/>
        <end position="153"/>
    </location>
</feature>
<comment type="caution">
    <text evidence="9">The sequence shown here is derived from an EMBL/GenBank/DDBJ whole genome shotgun (WGS) entry which is preliminary data.</text>
</comment>
<evidence type="ECO:0000256" key="6">
    <source>
        <dbReference type="RuleBase" id="RU004057"/>
    </source>
</evidence>
<protein>
    <submittedName>
        <fullName evidence="9">Flagellar motor protein MotA</fullName>
    </submittedName>
</protein>
<dbReference type="PANTHER" id="PTHR30625">
    <property type="entry name" value="PROTEIN TOLQ"/>
    <property type="match status" value="1"/>
</dbReference>
<organism evidence="9 10">
    <name type="scientific">Gemmobacter lutimaris</name>
    <dbReference type="NCBI Taxonomy" id="2306023"/>
    <lineage>
        <taxon>Bacteria</taxon>
        <taxon>Pseudomonadati</taxon>
        <taxon>Pseudomonadota</taxon>
        <taxon>Alphaproteobacteria</taxon>
        <taxon>Rhodobacterales</taxon>
        <taxon>Paracoccaceae</taxon>
        <taxon>Gemmobacter</taxon>
    </lineage>
</organism>
<keyword evidence="4 7" id="KW-1133">Transmembrane helix</keyword>
<gene>
    <name evidence="9" type="ORF">D2N39_03840</name>
</gene>
<evidence type="ECO:0000313" key="9">
    <source>
        <dbReference type="EMBL" id="RID92818.1"/>
    </source>
</evidence>
<dbReference type="GO" id="GO:0005886">
    <property type="term" value="C:plasma membrane"/>
    <property type="evidence" value="ECO:0007669"/>
    <property type="project" value="UniProtKB-SubCell"/>
</dbReference>
<keyword evidence="9" id="KW-0969">Cilium</keyword>
<keyword evidence="10" id="KW-1185">Reference proteome</keyword>
<dbReference type="GO" id="GO:0017038">
    <property type="term" value="P:protein import"/>
    <property type="evidence" value="ECO:0007669"/>
    <property type="project" value="TreeGrafter"/>
</dbReference>
<evidence type="ECO:0000256" key="1">
    <source>
        <dbReference type="ARBA" id="ARBA00004651"/>
    </source>
</evidence>
<evidence type="ECO:0000313" key="10">
    <source>
        <dbReference type="Proteomes" id="UP000266649"/>
    </source>
</evidence>
<keyword evidence="2" id="KW-1003">Cell membrane</keyword>
<keyword evidence="5 7" id="KW-0472">Membrane</keyword>
<dbReference type="EMBL" id="QXXQ01000002">
    <property type="protein sequence ID" value="RID92818.1"/>
    <property type="molecule type" value="Genomic_DNA"/>
</dbReference>
<feature type="domain" description="MotA/TolQ/ExbB proton channel" evidence="8">
    <location>
        <begin position="69"/>
        <end position="164"/>
    </location>
</feature>
<dbReference type="OrthoDB" id="9805133at2"/>
<evidence type="ECO:0000256" key="7">
    <source>
        <dbReference type="SAM" id="Phobius"/>
    </source>
</evidence>
<evidence type="ECO:0000256" key="3">
    <source>
        <dbReference type="ARBA" id="ARBA00022692"/>
    </source>
</evidence>
<dbReference type="Proteomes" id="UP000266649">
    <property type="component" value="Unassembled WGS sequence"/>
</dbReference>
<keyword evidence="3 7" id="KW-0812">Transmembrane</keyword>
<comment type="subcellular location">
    <subcellularLocation>
        <location evidence="1">Cell membrane</location>
        <topology evidence="1">Multi-pass membrane protein</topology>
    </subcellularLocation>
    <subcellularLocation>
        <location evidence="6">Membrane</location>
        <topology evidence="6">Multi-pass membrane protein</topology>
    </subcellularLocation>
</comment>
<keyword evidence="6" id="KW-0813">Transport</keyword>
<dbReference type="AlphaFoldDB" id="A0A398BWN2"/>
<name>A0A398BWN2_9RHOB</name>
<evidence type="ECO:0000256" key="4">
    <source>
        <dbReference type="ARBA" id="ARBA00022989"/>
    </source>
</evidence>
<evidence type="ECO:0000256" key="2">
    <source>
        <dbReference type="ARBA" id="ARBA00022475"/>
    </source>
</evidence>
<accession>A0A398BWN2</accession>